<comment type="caution">
    <text evidence="2">The sequence shown here is derived from an EMBL/GenBank/DDBJ whole genome shotgun (WGS) entry which is preliminary data.</text>
</comment>
<dbReference type="InterPro" id="IPR015421">
    <property type="entry name" value="PyrdxlP-dep_Trfase_major"/>
</dbReference>
<dbReference type="OrthoDB" id="250246at2"/>
<name>A0A5N0ELZ7_9NOCA</name>
<dbReference type="Gene3D" id="3.90.1150.10">
    <property type="entry name" value="Aspartate Aminotransferase, domain 1"/>
    <property type="match status" value="1"/>
</dbReference>
<dbReference type="InterPro" id="IPR015422">
    <property type="entry name" value="PyrdxlP-dep_Trfase_small"/>
</dbReference>
<dbReference type="PANTHER" id="PTHR43586">
    <property type="entry name" value="CYSTEINE DESULFURASE"/>
    <property type="match status" value="1"/>
</dbReference>
<evidence type="ECO:0000313" key="2">
    <source>
        <dbReference type="EMBL" id="KAA8889035.1"/>
    </source>
</evidence>
<dbReference type="InterPro" id="IPR015424">
    <property type="entry name" value="PyrdxlP-dep_Trfase"/>
</dbReference>
<feature type="domain" description="Aminotransferase class V" evidence="1">
    <location>
        <begin position="23"/>
        <end position="371"/>
    </location>
</feature>
<dbReference type="EMBL" id="VXLC01000003">
    <property type="protein sequence ID" value="KAA8889035.1"/>
    <property type="molecule type" value="Genomic_DNA"/>
</dbReference>
<dbReference type="RefSeq" id="WP_150401310.1">
    <property type="nucleotide sequence ID" value="NZ_VXLC01000003.1"/>
</dbReference>
<dbReference type="GO" id="GO:0008483">
    <property type="term" value="F:transaminase activity"/>
    <property type="evidence" value="ECO:0007669"/>
    <property type="project" value="UniProtKB-KW"/>
</dbReference>
<dbReference type="Proteomes" id="UP000323876">
    <property type="component" value="Unassembled WGS sequence"/>
</dbReference>
<reference evidence="2 3" key="1">
    <citation type="submission" date="2019-09" db="EMBL/GenBank/DDBJ databases">
        <authorList>
            <person name="Wang X."/>
        </authorList>
    </citation>
    <scope>NUCLEOTIDE SEQUENCE [LARGE SCALE GENOMIC DNA]</scope>
    <source>
        <strain evidence="2 3">CICC 11023</strain>
    </source>
</reference>
<evidence type="ECO:0000259" key="1">
    <source>
        <dbReference type="Pfam" id="PF00266"/>
    </source>
</evidence>
<dbReference type="PANTHER" id="PTHR43586:SF15">
    <property type="entry name" value="BLR3095 PROTEIN"/>
    <property type="match status" value="1"/>
</dbReference>
<evidence type="ECO:0000313" key="3">
    <source>
        <dbReference type="Proteomes" id="UP000323876"/>
    </source>
</evidence>
<proteinExistence type="predicted"/>
<dbReference type="Gene3D" id="3.40.640.10">
    <property type="entry name" value="Type I PLP-dependent aspartate aminotransferase-like (Major domain)"/>
    <property type="match status" value="1"/>
</dbReference>
<protein>
    <submittedName>
        <fullName evidence="2">Aminotransferase class V-fold PLP-dependent enzyme</fullName>
    </submittedName>
</protein>
<dbReference type="InterPro" id="IPR000192">
    <property type="entry name" value="Aminotrans_V_dom"/>
</dbReference>
<keyword evidence="3" id="KW-1185">Reference proteome</keyword>
<dbReference type="SUPFAM" id="SSF53383">
    <property type="entry name" value="PLP-dependent transferases"/>
    <property type="match status" value="1"/>
</dbReference>
<keyword evidence="2" id="KW-0032">Aminotransferase</keyword>
<dbReference type="AlphaFoldDB" id="A0A5N0ELZ7"/>
<gene>
    <name evidence="2" type="ORF">F3087_08575</name>
</gene>
<keyword evidence="2" id="KW-0808">Transferase</keyword>
<sequence length="387" mass="41510">MPTTVGTTPLAREHFPAARRWAYLNHAGICPMPQPSVDAMHRRATEVSLDGEFTYAAHSAEIERVRASAARLMGVPSRDVAFVKNTTTGLGMIANGLDWSPGDRVIVPDLEFPSTLYPWLALADRGVIVDRVQPEAPSGRLTVEAFIDRIQAGPPPKLVVTSWVQFGRGWRVDLAALSRACRAAGALLCADVIQGLGAIPAELADWGVDFAMADGHKWLLGPEGSGILYVRGSRLESLRPLEPGWNSVAHREEWDNLELVFDDTARRLEGGMPNVTGIAALGSSIDLLLEAGVPAIWSHVDRLCDRICDGLTSIGATVLSDRSAEGRSGIVAVHLDGPPIPLLAKQLQAEGIAVSARAGGLRISPHGYNNDADIDRLVDTVAKLIRT</sequence>
<accession>A0A5N0ELZ7</accession>
<organism evidence="2 3">
    <name type="scientific">Nocardia colli</name>
    <dbReference type="NCBI Taxonomy" id="2545717"/>
    <lineage>
        <taxon>Bacteria</taxon>
        <taxon>Bacillati</taxon>
        <taxon>Actinomycetota</taxon>
        <taxon>Actinomycetes</taxon>
        <taxon>Mycobacteriales</taxon>
        <taxon>Nocardiaceae</taxon>
        <taxon>Nocardia</taxon>
    </lineage>
</organism>
<dbReference type="Pfam" id="PF00266">
    <property type="entry name" value="Aminotran_5"/>
    <property type="match status" value="1"/>
</dbReference>